<evidence type="ECO:0000313" key="4">
    <source>
        <dbReference type="Proteomes" id="UP000248966"/>
    </source>
</evidence>
<dbReference type="InterPro" id="IPR005031">
    <property type="entry name" value="COQ10_START"/>
</dbReference>
<reference evidence="3 4" key="1">
    <citation type="submission" date="2018-03" db="EMBL/GenBank/DDBJ databases">
        <title>Defining the species Micromonospora saelicesensis and Micromonospora noduli under the framework of genomics.</title>
        <authorList>
            <person name="Riesco R."/>
            <person name="Trujillo M.E."/>
        </authorList>
    </citation>
    <scope>NUCLEOTIDE SEQUENCE [LARGE SCALE GENOMIC DNA]</scope>
    <source>
        <strain evidence="3 4">LAH08</strain>
    </source>
</reference>
<feature type="domain" description="Coenzyme Q-binding protein COQ10 START" evidence="2">
    <location>
        <begin position="120"/>
        <end position="242"/>
    </location>
</feature>
<evidence type="ECO:0000313" key="3">
    <source>
        <dbReference type="EMBL" id="RAO04590.1"/>
    </source>
</evidence>
<proteinExistence type="predicted"/>
<comment type="caution">
    <text evidence="3">The sequence shown here is derived from an EMBL/GenBank/DDBJ whole genome shotgun (WGS) entry which is preliminary data.</text>
</comment>
<dbReference type="PANTHER" id="PTHR33824">
    <property type="entry name" value="POLYKETIDE CYCLASE/DEHYDRASE AND LIPID TRANSPORT SUPERFAMILY PROTEIN"/>
    <property type="match status" value="1"/>
</dbReference>
<name>A0A328NEZ2_9ACTN</name>
<feature type="compositionally biased region" description="Basic and acidic residues" evidence="1">
    <location>
        <begin position="363"/>
        <end position="379"/>
    </location>
</feature>
<dbReference type="Pfam" id="PF03364">
    <property type="entry name" value="Polyketide_cyc"/>
    <property type="match status" value="1"/>
</dbReference>
<dbReference type="Gene3D" id="3.30.530.20">
    <property type="match status" value="1"/>
</dbReference>
<evidence type="ECO:0000256" key="1">
    <source>
        <dbReference type="SAM" id="MobiDB-lite"/>
    </source>
</evidence>
<dbReference type="Proteomes" id="UP000248966">
    <property type="component" value="Unassembled WGS sequence"/>
</dbReference>
<evidence type="ECO:0000259" key="2">
    <source>
        <dbReference type="Pfam" id="PF03364"/>
    </source>
</evidence>
<feature type="compositionally biased region" description="Basic and acidic residues" evidence="1">
    <location>
        <begin position="267"/>
        <end position="288"/>
    </location>
</feature>
<feature type="compositionally biased region" description="Basic residues" evidence="1">
    <location>
        <begin position="315"/>
        <end position="326"/>
    </location>
</feature>
<accession>A0A328NEZ2</accession>
<dbReference type="AlphaFoldDB" id="A0A328NEZ2"/>
<gene>
    <name evidence="3" type="ORF">LAH08_01350</name>
</gene>
<dbReference type="InterPro" id="IPR023393">
    <property type="entry name" value="START-like_dom_sf"/>
</dbReference>
<feature type="compositionally biased region" description="Acidic residues" evidence="1">
    <location>
        <begin position="331"/>
        <end position="356"/>
    </location>
</feature>
<dbReference type="InterPro" id="IPR047137">
    <property type="entry name" value="ORF3"/>
</dbReference>
<sequence length="404" mass="45354">MAGNTNAGGLGDKLRGQLADEVRNLAGAIGDRAVSVVTERITGATGRLSEYARQGGGPGLIAAATGAQKLAEGGSPVKAMLHAGVAGGKEKVMSALGRTGGGKGGGKKKKVTNIVETIEVGVPVRAAYNQWTQFGDFPSFMKKVENVDTDSDEKLTWKAQVFWSHRTWESTIVRQVPDKLIHWRSKGEKGSVDGTVSFHEVTPDLTRILVVLEYHPQGLFEHTGNLWRAQGRRVRLELKHFVRHVMTEVVLDPDQVEGWRGEIRDSQVVKDHETGLREEREQRERGQEQRGGAPAGTEDDEFAEDEPAEEEPRRRPSGRLRQRPRRRPVEPEYEEEYEASEDGYDEGYADEPDEEPPPPPRRRAPERARRPQPREEPQRPRPPVRRGPEPPRRPVVRRRREEDE</sequence>
<dbReference type="SUPFAM" id="SSF55961">
    <property type="entry name" value="Bet v1-like"/>
    <property type="match status" value="1"/>
</dbReference>
<organism evidence="3 4">
    <name type="scientific">Micromonospora noduli</name>
    <dbReference type="NCBI Taxonomy" id="709876"/>
    <lineage>
        <taxon>Bacteria</taxon>
        <taxon>Bacillati</taxon>
        <taxon>Actinomycetota</taxon>
        <taxon>Actinomycetes</taxon>
        <taxon>Micromonosporales</taxon>
        <taxon>Micromonosporaceae</taxon>
        <taxon>Micromonospora</taxon>
    </lineage>
</organism>
<protein>
    <submittedName>
        <fullName evidence="3">Putative 17.2 kDa protein in melC2-rnhH i ntergenic region</fullName>
    </submittedName>
</protein>
<dbReference type="PANTHER" id="PTHR33824:SF7">
    <property type="entry name" value="POLYKETIDE CYCLASE_DEHYDRASE AND LIPID TRANSPORT SUPERFAMILY PROTEIN"/>
    <property type="match status" value="1"/>
</dbReference>
<feature type="region of interest" description="Disordered" evidence="1">
    <location>
        <begin position="267"/>
        <end position="404"/>
    </location>
</feature>
<feature type="compositionally biased region" description="Acidic residues" evidence="1">
    <location>
        <begin position="297"/>
        <end position="309"/>
    </location>
</feature>
<dbReference type="CDD" id="cd07817">
    <property type="entry name" value="SRPBCC_8"/>
    <property type="match status" value="1"/>
</dbReference>
<dbReference type="RefSeq" id="WP_112582912.1">
    <property type="nucleotide sequence ID" value="NZ_PYAA01000007.1"/>
</dbReference>
<dbReference type="EMBL" id="PYAA01000007">
    <property type="protein sequence ID" value="RAO04590.1"/>
    <property type="molecule type" value="Genomic_DNA"/>
</dbReference>